<keyword evidence="3" id="KW-1185">Reference proteome</keyword>
<feature type="region of interest" description="Disordered" evidence="1">
    <location>
        <begin position="1"/>
        <end position="23"/>
    </location>
</feature>
<evidence type="ECO:0000313" key="3">
    <source>
        <dbReference type="Proteomes" id="UP000051836"/>
    </source>
</evidence>
<proteinExistence type="predicted"/>
<name>A0A0Q3RAV2_AMAAE</name>
<accession>A0A0Q3RAV2</accession>
<gene>
    <name evidence="2" type="ORF">AAES_30444</name>
</gene>
<protein>
    <submittedName>
        <fullName evidence="2">Uncharacterized protein</fullName>
    </submittedName>
</protein>
<dbReference type="Proteomes" id="UP000051836">
    <property type="component" value="Unassembled WGS sequence"/>
</dbReference>
<dbReference type="EMBL" id="LMAW01000552">
    <property type="protein sequence ID" value="KQL27358.1"/>
    <property type="molecule type" value="Genomic_DNA"/>
</dbReference>
<evidence type="ECO:0000313" key="2">
    <source>
        <dbReference type="EMBL" id="KQL27358.1"/>
    </source>
</evidence>
<organism evidence="2 3">
    <name type="scientific">Amazona aestiva</name>
    <name type="common">Blue-fronted Amazon parrot</name>
    <dbReference type="NCBI Taxonomy" id="12930"/>
    <lineage>
        <taxon>Eukaryota</taxon>
        <taxon>Metazoa</taxon>
        <taxon>Chordata</taxon>
        <taxon>Craniata</taxon>
        <taxon>Vertebrata</taxon>
        <taxon>Euteleostomi</taxon>
        <taxon>Archelosauria</taxon>
        <taxon>Archosauria</taxon>
        <taxon>Dinosauria</taxon>
        <taxon>Saurischia</taxon>
        <taxon>Theropoda</taxon>
        <taxon>Coelurosauria</taxon>
        <taxon>Aves</taxon>
        <taxon>Neognathae</taxon>
        <taxon>Neoaves</taxon>
        <taxon>Telluraves</taxon>
        <taxon>Australaves</taxon>
        <taxon>Psittaciformes</taxon>
        <taxon>Psittacidae</taxon>
        <taxon>Amazona</taxon>
    </lineage>
</organism>
<comment type="caution">
    <text evidence="2">The sequence shown here is derived from an EMBL/GenBank/DDBJ whole genome shotgun (WGS) entry which is preliminary data.</text>
</comment>
<reference evidence="2 3" key="1">
    <citation type="submission" date="2015-10" db="EMBL/GenBank/DDBJ databases">
        <authorList>
            <person name="Gilbert D.G."/>
        </authorList>
    </citation>
    <scope>NUCLEOTIDE SEQUENCE [LARGE SCALE GENOMIC DNA]</scope>
    <source>
        <strain evidence="2">FVVF132</strain>
    </source>
</reference>
<evidence type="ECO:0000256" key="1">
    <source>
        <dbReference type="SAM" id="MobiDB-lite"/>
    </source>
</evidence>
<sequence length="205" mass="21292">MVPVAPMLPCTEDADRAEGSDSPEQIVRTAQDVSAVLRHLEQPITTIGKSGPVEVRFKRTRSDCGGGCRKEPAVVAALENSQNSIPNTYDVSALLSALPDLTENMVKGGCHKEPAAAAGHADNEDTIPAVCDVSALLYALPDLSKPVVEGGCPRQPAVVVGNNEDTVPNICDTSALLNALPDLSENIVEGGCPQAASSSGRPGRQ</sequence>
<dbReference type="AlphaFoldDB" id="A0A0Q3RAV2"/>